<keyword evidence="3" id="KW-1185">Reference proteome</keyword>
<name>A0ABT5I9R7_9CAUL</name>
<organism evidence="2 3">
    <name type="scientific">Asticcacaulis currens</name>
    <dbReference type="NCBI Taxonomy" id="2984210"/>
    <lineage>
        <taxon>Bacteria</taxon>
        <taxon>Pseudomonadati</taxon>
        <taxon>Pseudomonadota</taxon>
        <taxon>Alphaproteobacteria</taxon>
        <taxon>Caulobacterales</taxon>
        <taxon>Caulobacteraceae</taxon>
        <taxon>Asticcacaulis</taxon>
    </lineage>
</organism>
<protein>
    <submittedName>
        <fullName evidence="2">Uncharacterized protein</fullName>
    </submittedName>
</protein>
<sequence>MQDSYKPTAHFDAGKFIILLCETLLGLVGALTLILYFMTGSLSAAGQKADAGLAAIGALLASVAGNP</sequence>
<proteinExistence type="predicted"/>
<evidence type="ECO:0000313" key="3">
    <source>
        <dbReference type="Proteomes" id="UP001216595"/>
    </source>
</evidence>
<evidence type="ECO:0000256" key="1">
    <source>
        <dbReference type="SAM" id="Phobius"/>
    </source>
</evidence>
<comment type="caution">
    <text evidence="2">The sequence shown here is derived from an EMBL/GenBank/DDBJ whole genome shotgun (WGS) entry which is preliminary data.</text>
</comment>
<feature type="transmembrane region" description="Helical" evidence="1">
    <location>
        <begin position="16"/>
        <end position="38"/>
    </location>
</feature>
<reference evidence="2 3" key="1">
    <citation type="submission" date="2023-01" db="EMBL/GenBank/DDBJ databases">
        <title>Novel species of the genus Asticcacaulis isolated from rivers.</title>
        <authorList>
            <person name="Lu H."/>
        </authorList>
    </citation>
    <scope>NUCLEOTIDE SEQUENCE [LARGE SCALE GENOMIC DNA]</scope>
    <source>
        <strain evidence="2 3">DXS10W</strain>
    </source>
</reference>
<keyword evidence="1" id="KW-0812">Transmembrane</keyword>
<keyword evidence="1" id="KW-0472">Membrane</keyword>
<keyword evidence="1" id="KW-1133">Transmembrane helix</keyword>
<dbReference type="RefSeq" id="WP_272739634.1">
    <property type="nucleotide sequence ID" value="NZ_JAQQKW010000001.1"/>
</dbReference>
<gene>
    <name evidence="2" type="ORF">PQU94_00995</name>
</gene>
<accession>A0ABT5I9R7</accession>
<evidence type="ECO:0000313" key="2">
    <source>
        <dbReference type="EMBL" id="MDC7692849.1"/>
    </source>
</evidence>
<dbReference type="EMBL" id="JAQQKW010000001">
    <property type="protein sequence ID" value="MDC7692849.1"/>
    <property type="molecule type" value="Genomic_DNA"/>
</dbReference>
<dbReference type="Proteomes" id="UP001216595">
    <property type="component" value="Unassembled WGS sequence"/>
</dbReference>